<evidence type="ECO:0000313" key="2">
    <source>
        <dbReference type="Proteomes" id="UP000321175"/>
    </source>
</evidence>
<comment type="caution">
    <text evidence="1">The sequence shown here is derived from an EMBL/GenBank/DDBJ whole genome shotgun (WGS) entry which is preliminary data.</text>
</comment>
<gene>
    <name evidence="1" type="ORF">EMU01_05120</name>
</gene>
<dbReference type="EMBL" id="BJWA01000003">
    <property type="protein sequence ID" value="GEL79368.1"/>
    <property type="molecule type" value="Genomic_DNA"/>
</dbReference>
<name>A0ABQ0VA71_ENTMU</name>
<sequence>MTFLTALSEQIIIYQGLKKIAIEKMLFSTIIFKAEYSYKMFKNQQFFDVI</sequence>
<proteinExistence type="predicted"/>
<protein>
    <submittedName>
        <fullName evidence="1">Uncharacterized protein</fullName>
    </submittedName>
</protein>
<dbReference type="Proteomes" id="UP000321175">
    <property type="component" value="Unassembled WGS sequence"/>
</dbReference>
<accession>A0ABQ0VA71</accession>
<reference evidence="1 2" key="1">
    <citation type="submission" date="2019-07" db="EMBL/GenBank/DDBJ databases">
        <title>Whole genome shotgun sequence of Enterococcus mundtii NBRC 100490.</title>
        <authorList>
            <person name="Hosoyama A."/>
            <person name="Uohara A."/>
            <person name="Ohji S."/>
            <person name="Ichikawa N."/>
        </authorList>
    </citation>
    <scope>NUCLEOTIDE SEQUENCE [LARGE SCALE GENOMIC DNA]</scope>
    <source>
        <strain evidence="1 2">NBRC 100490</strain>
    </source>
</reference>
<keyword evidence="2" id="KW-1185">Reference proteome</keyword>
<organism evidence="1 2">
    <name type="scientific">Enterococcus mundtii</name>
    <dbReference type="NCBI Taxonomy" id="53346"/>
    <lineage>
        <taxon>Bacteria</taxon>
        <taxon>Bacillati</taxon>
        <taxon>Bacillota</taxon>
        <taxon>Bacilli</taxon>
        <taxon>Lactobacillales</taxon>
        <taxon>Enterococcaceae</taxon>
        <taxon>Enterococcus</taxon>
    </lineage>
</organism>
<evidence type="ECO:0000313" key="1">
    <source>
        <dbReference type="EMBL" id="GEL79368.1"/>
    </source>
</evidence>